<protein>
    <submittedName>
        <fullName evidence="1">Uncharacterized protein</fullName>
    </submittedName>
</protein>
<dbReference type="EMBL" id="JAGGNH010000095">
    <property type="protein sequence ID" value="KAJ0960238.1"/>
    <property type="molecule type" value="Genomic_DNA"/>
</dbReference>
<comment type="caution">
    <text evidence="1">The sequence shown here is derived from an EMBL/GenBank/DDBJ whole genome shotgun (WGS) entry which is preliminary data.</text>
</comment>
<evidence type="ECO:0000313" key="1">
    <source>
        <dbReference type="EMBL" id="KAJ0960238.1"/>
    </source>
</evidence>
<name>A0A9D5BT57_9LILI</name>
<gene>
    <name evidence="1" type="ORF">J5N97_001950</name>
</gene>
<proteinExistence type="predicted"/>
<dbReference type="AlphaFoldDB" id="A0A9D5BT57"/>
<evidence type="ECO:0000313" key="2">
    <source>
        <dbReference type="Proteomes" id="UP001085076"/>
    </source>
</evidence>
<keyword evidence="2" id="KW-1185">Reference proteome</keyword>
<organism evidence="1 2">
    <name type="scientific">Dioscorea zingiberensis</name>
    <dbReference type="NCBI Taxonomy" id="325984"/>
    <lineage>
        <taxon>Eukaryota</taxon>
        <taxon>Viridiplantae</taxon>
        <taxon>Streptophyta</taxon>
        <taxon>Embryophyta</taxon>
        <taxon>Tracheophyta</taxon>
        <taxon>Spermatophyta</taxon>
        <taxon>Magnoliopsida</taxon>
        <taxon>Liliopsida</taxon>
        <taxon>Dioscoreales</taxon>
        <taxon>Dioscoreaceae</taxon>
        <taxon>Dioscorea</taxon>
    </lineage>
</organism>
<accession>A0A9D5BT57</accession>
<sequence>MVSSFTVLLNLFTHDPLLIPNPIVGSSHAAFDLLTELFCFNWMLPWGSHKRLLGDKIKVDGVHRNAALEAHAGTINCTSMLLVIHKNLARGFSSPFLNLQSCHSKGNK</sequence>
<reference evidence="1 2" key="1">
    <citation type="journal article" date="2022" name="Hortic Res">
        <title>The genome of Dioscorea zingiberensis sheds light on the biosynthesis, origin and evolution of the medicinally important diosgenin saponins.</title>
        <authorList>
            <person name="Li Y."/>
            <person name="Tan C."/>
            <person name="Li Z."/>
            <person name="Guo J."/>
            <person name="Li S."/>
            <person name="Chen X."/>
            <person name="Wang C."/>
            <person name="Dai X."/>
            <person name="Yang H."/>
            <person name="Song W."/>
            <person name="Hou L."/>
            <person name="Xu J."/>
            <person name="Tong Z."/>
            <person name="Xu A."/>
            <person name="Yuan X."/>
            <person name="Wang W."/>
            <person name="Yang Q."/>
            <person name="Chen L."/>
            <person name="Sun Z."/>
            <person name="Wang K."/>
            <person name="Pan B."/>
            <person name="Chen J."/>
            <person name="Bao Y."/>
            <person name="Liu F."/>
            <person name="Qi X."/>
            <person name="Gang D.R."/>
            <person name="Wen J."/>
            <person name="Li J."/>
        </authorList>
    </citation>
    <scope>NUCLEOTIDE SEQUENCE [LARGE SCALE GENOMIC DNA]</scope>
    <source>
        <strain evidence="1">Dzin_1.0</strain>
    </source>
</reference>
<dbReference type="Proteomes" id="UP001085076">
    <property type="component" value="Unassembled WGS sequence"/>
</dbReference>